<evidence type="ECO:0000313" key="4">
    <source>
        <dbReference type="Proteomes" id="UP001227126"/>
    </source>
</evidence>
<evidence type="ECO:0000259" key="2">
    <source>
        <dbReference type="Pfam" id="PF03432"/>
    </source>
</evidence>
<dbReference type="Pfam" id="PF03432">
    <property type="entry name" value="Relaxase"/>
    <property type="match status" value="1"/>
</dbReference>
<evidence type="ECO:0000313" key="3">
    <source>
        <dbReference type="EMBL" id="MDK3075490.1"/>
    </source>
</evidence>
<dbReference type="EMBL" id="JASNJE010000039">
    <property type="protein sequence ID" value="MDK3075490.1"/>
    <property type="molecule type" value="Genomic_DNA"/>
</dbReference>
<sequence>MILKGSCRTNGSDLATHLMNGYDNERAELGEVRGTIADDLHGAFAEIELIASGTRAQKPLFSLSINPHEALTREQYFEAIDAIENKLGFAGQPRAVVFHEKEGREHCHVVWSRIDPESMKAIPDSFYKARLCDMAVVLAEKFGHELPEGLKQWRDKNRELGDKLEPSLAETVNAKKTGITPEQRREEITSCYAQADSAAAFVNALEEKGYVLAKGDSRAFVVVDRFGDVHSLSRYVKGVRAKEINARLSALDANGLPSVDQAKDLAKARLAAQEERLREQQDVQHDHQHDDRSHDRRDQYDQQDHHGDQHDDHDRHQRSIDEKRAAMEQAQHARRLEFVQAEQELLTRHQDEKLSLDAAQIAESGGLLFRMRARVAELIDTRPALRSVLGHITEKVGLDPRDRHRMEQEALARRHGRERLALAGKKRSMEKIEQRENASLERDLKREALQRMLRQEQLRAAEKAQGLEVRESSAEAEFLRTDPRLLEEGAFGREFNEEASASAEDTQGEEGEGEDNGGRKSRRSWKQRGQDKGHKHGRGRGKGYGYRRGE</sequence>
<dbReference type="InterPro" id="IPR005094">
    <property type="entry name" value="Endonuclease_MobA/VirD2"/>
</dbReference>
<evidence type="ECO:0000256" key="1">
    <source>
        <dbReference type="SAM" id="MobiDB-lite"/>
    </source>
</evidence>
<feature type="region of interest" description="Disordered" evidence="1">
    <location>
        <begin position="271"/>
        <end position="318"/>
    </location>
</feature>
<organism evidence="3 4">
    <name type="scientific">Sedimentitalea xiamensis</name>
    <dbReference type="NCBI Taxonomy" id="3050037"/>
    <lineage>
        <taxon>Bacteria</taxon>
        <taxon>Pseudomonadati</taxon>
        <taxon>Pseudomonadota</taxon>
        <taxon>Alphaproteobacteria</taxon>
        <taxon>Rhodobacterales</taxon>
        <taxon>Paracoccaceae</taxon>
        <taxon>Sedimentitalea</taxon>
    </lineage>
</organism>
<gene>
    <name evidence="3" type="ORF">QO034_20655</name>
</gene>
<feature type="compositionally biased region" description="Basic and acidic residues" evidence="1">
    <location>
        <begin position="468"/>
        <end position="496"/>
    </location>
</feature>
<protein>
    <submittedName>
        <fullName evidence="3">Relaxase/mobilization nuclease domain-containing protein</fullName>
    </submittedName>
</protein>
<reference evidence="3 4" key="1">
    <citation type="submission" date="2023-05" db="EMBL/GenBank/DDBJ databases">
        <title>Sedimentitalea sp. nov. JM2-8.</title>
        <authorList>
            <person name="Huang J."/>
        </authorList>
    </citation>
    <scope>NUCLEOTIDE SEQUENCE [LARGE SCALE GENOMIC DNA]</scope>
    <source>
        <strain evidence="3 4">JM2-8</strain>
    </source>
</reference>
<feature type="region of interest" description="Disordered" evidence="1">
    <location>
        <begin position="464"/>
        <end position="550"/>
    </location>
</feature>
<name>A0ABT7FK31_9RHOB</name>
<keyword evidence="4" id="KW-1185">Reference proteome</keyword>
<proteinExistence type="predicted"/>
<comment type="caution">
    <text evidence="3">The sequence shown here is derived from an EMBL/GenBank/DDBJ whole genome shotgun (WGS) entry which is preliminary data.</text>
</comment>
<dbReference type="Proteomes" id="UP001227126">
    <property type="component" value="Unassembled WGS sequence"/>
</dbReference>
<dbReference type="RefSeq" id="WP_284487416.1">
    <property type="nucleotide sequence ID" value="NZ_JASNJE010000039.1"/>
</dbReference>
<feature type="domain" description="MobA/VirD2-like nuclease" evidence="2">
    <location>
        <begin position="24"/>
        <end position="143"/>
    </location>
</feature>
<accession>A0ABT7FK31</accession>
<feature type="compositionally biased region" description="Acidic residues" evidence="1">
    <location>
        <begin position="506"/>
        <end position="515"/>
    </location>
</feature>